<gene>
    <name evidence="3" type="ORF">TRICI_006653</name>
</gene>
<dbReference type="Proteomes" id="UP000761534">
    <property type="component" value="Unassembled WGS sequence"/>
</dbReference>
<dbReference type="AlphaFoldDB" id="A0A642UEX1"/>
<dbReference type="InterPro" id="IPR011993">
    <property type="entry name" value="PH-like_dom_sf"/>
</dbReference>
<comment type="caution">
    <text evidence="3">The sequence shown here is derived from an EMBL/GenBank/DDBJ whole genome shotgun (WGS) entry which is preliminary data.</text>
</comment>
<feature type="domain" description="PH" evidence="2">
    <location>
        <begin position="89"/>
        <end position="196"/>
    </location>
</feature>
<sequence length="428" mass="48327">MRLTARVRAVSETDRVPPYITTSQVCSRLSSEPDLSEWSTIRACELLDRAESSTPDPPDYKLLAPVSPRYSILPRDEEGSEALPEYCPSIYKDGLLGRKMELSTPFTAATSRSWAQVWVELNNTQLNVYEVRQGGQKRGRRIGSYTLQYGDVGLANDYVKRPNVVRVRVEGEQFLLECGSQEDCIVWINVLQMAMDLALPLEERKIPKYRSIPRRGRRRHGGARRRGMRPTSDVYSNATTLQEIKQNPNMNRFSRFLHSLSHQYQLPGLGRKLSSASSASTDSSDNTLCPSLTIASSYTAGGLEHFRRNSSVCNVHSVVSTTNDDDDDDEIDGNREEDDRDDADAMDNSLFLHDTAATSFNTENSKWDPGSTAPSYESFLRYAQRCLVSLPQQTPWINKPVVMKGRKYIVRENYFEHPSDPNVPINAI</sequence>
<dbReference type="SUPFAM" id="SSF50729">
    <property type="entry name" value="PH domain-like"/>
    <property type="match status" value="1"/>
</dbReference>
<evidence type="ECO:0000313" key="3">
    <source>
        <dbReference type="EMBL" id="KAA8897776.1"/>
    </source>
</evidence>
<protein>
    <recommendedName>
        <fullName evidence="2">PH domain-containing protein</fullName>
    </recommendedName>
</protein>
<feature type="compositionally biased region" description="Basic residues" evidence="1">
    <location>
        <begin position="214"/>
        <end position="228"/>
    </location>
</feature>
<dbReference type="PANTHER" id="PTHR37283:SF1">
    <property type="entry name" value="PH DOMAIN-CONTAINING PROTEIN YHR131C"/>
    <property type="match status" value="1"/>
</dbReference>
<proteinExistence type="predicted"/>
<dbReference type="SMART" id="SM00233">
    <property type="entry name" value="PH"/>
    <property type="match status" value="1"/>
</dbReference>
<dbReference type="PROSITE" id="PS50003">
    <property type="entry name" value="PH_DOMAIN"/>
    <property type="match status" value="1"/>
</dbReference>
<dbReference type="VEuPathDB" id="FungiDB:TRICI_006653"/>
<evidence type="ECO:0000259" key="2">
    <source>
        <dbReference type="PROSITE" id="PS50003"/>
    </source>
</evidence>
<evidence type="ECO:0000256" key="1">
    <source>
        <dbReference type="SAM" id="MobiDB-lite"/>
    </source>
</evidence>
<keyword evidence="4" id="KW-1185">Reference proteome</keyword>
<feature type="compositionally biased region" description="Acidic residues" evidence="1">
    <location>
        <begin position="323"/>
        <end position="343"/>
    </location>
</feature>
<reference evidence="3" key="1">
    <citation type="journal article" date="2019" name="G3 (Bethesda)">
        <title>Genome Assemblies of Two Rare Opportunistic Yeast Pathogens: Diutina rugosa (syn. Candida rugosa) and Trichomonascus ciferrii (syn. Candida ciferrii).</title>
        <authorList>
            <person name="Mixao V."/>
            <person name="Saus E."/>
            <person name="Hansen A.P."/>
            <person name="Lass-Florl C."/>
            <person name="Gabaldon T."/>
        </authorList>
    </citation>
    <scope>NUCLEOTIDE SEQUENCE</scope>
    <source>
        <strain evidence="3">CBS 4856</strain>
    </source>
</reference>
<evidence type="ECO:0000313" key="4">
    <source>
        <dbReference type="Proteomes" id="UP000761534"/>
    </source>
</evidence>
<dbReference type="Gene3D" id="2.30.29.30">
    <property type="entry name" value="Pleckstrin-homology domain (PH domain)/Phosphotyrosine-binding domain (PTB)"/>
    <property type="match status" value="1"/>
</dbReference>
<organism evidence="3 4">
    <name type="scientific">Trichomonascus ciferrii</name>
    <dbReference type="NCBI Taxonomy" id="44093"/>
    <lineage>
        <taxon>Eukaryota</taxon>
        <taxon>Fungi</taxon>
        <taxon>Dikarya</taxon>
        <taxon>Ascomycota</taxon>
        <taxon>Saccharomycotina</taxon>
        <taxon>Dipodascomycetes</taxon>
        <taxon>Dipodascales</taxon>
        <taxon>Trichomonascaceae</taxon>
        <taxon>Trichomonascus</taxon>
        <taxon>Trichomonascus ciferrii complex</taxon>
    </lineage>
</organism>
<dbReference type="Pfam" id="PF00169">
    <property type="entry name" value="PH"/>
    <property type="match status" value="1"/>
</dbReference>
<dbReference type="InterPro" id="IPR001849">
    <property type="entry name" value="PH_domain"/>
</dbReference>
<dbReference type="OrthoDB" id="5865767at2759"/>
<dbReference type="PANTHER" id="PTHR37283">
    <property type="entry name" value="PH DOMAIN-CONTAINING PROTEIN YHR131C"/>
    <property type="match status" value="1"/>
</dbReference>
<accession>A0A642UEX1</accession>
<feature type="region of interest" description="Disordered" evidence="1">
    <location>
        <begin position="214"/>
        <end position="233"/>
    </location>
</feature>
<name>A0A642UEX1_9ASCO</name>
<feature type="region of interest" description="Disordered" evidence="1">
    <location>
        <begin position="318"/>
        <end position="343"/>
    </location>
</feature>
<dbReference type="EMBL" id="SWFS01000556">
    <property type="protein sequence ID" value="KAA8897776.1"/>
    <property type="molecule type" value="Genomic_DNA"/>
</dbReference>